<organism evidence="2">
    <name type="scientific">marine sediment metagenome</name>
    <dbReference type="NCBI Taxonomy" id="412755"/>
    <lineage>
        <taxon>unclassified sequences</taxon>
        <taxon>metagenomes</taxon>
        <taxon>ecological metagenomes</taxon>
    </lineage>
</organism>
<dbReference type="SUPFAM" id="SSF53335">
    <property type="entry name" value="S-adenosyl-L-methionine-dependent methyltransferases"/>
    <property type="match status" value="1"/>
</dbReference>
<evidence type="ECO:0000259" key="1">
    <source>
        <dbReference type="Pfam" id="PF08241"/>
    </source>
</evidence>
<reference evidence="2" key="1">
    <citation type="journal article" date="2014" name="Front. Microbiol.">
        <title>High frequency of phylogenetically diverse reductive dehalogenase-homologous genes in deep subseafloor sedimentary metagenomes.</title>
        <authorList>
            <person name="Kawai M."/>
            <person name="Futagami T."/>
            <person name="Toyoda A."/>
            <person name="Takaki Y."/>
            <person name="Nishi S."/>
            <person name="Hori S."/>
            <person name="Arai W."/>
            <person name="Tsubouchi T."/>
            <person name="Morono Y."/>
            <person name="Uchiyama I."/>
            <person name="Ito T."/>
            <person name="Fujiyama A."/>
            <person name="Inagaki F."/>
            <person name="Takami H."/>
        </authorList>
    </citation>
    <scope>NUCLEOTIDE SEQUENCE</scope>
    <source>
        <strain evidence="2">Expedition CK06-06</strain>
    </source>
</reference>
<dbReference type="InterPro" id="IPR029063">
    <property type="entry name" value="SAM-dependent_MTases_sf"/>
</dbReference>
<feature type="non-terminal residue" evidence="2">
    <location>
        <position position="1"/>
    </location>
</feature>
<feature type="domain" description="Methyltransferase type 11" evidence="1">
    <location>
        <begin position="5"/>
        <end position="94"/>
    </location>
</feature>
<accession>X1MDN5</accession>
<dbReference type="EMBL" id="BARV01007792">
    <property type="protein sequence ID" value="GAI12800.1"/>
    <property type="molecule type" value="Genomic_DNA"/>
</dbReference>
<dbReference type="GO" id="GO:0008757">
    <property type="term" value="F:S-adenosylmethionine-dependent methyltransferase activity"/>
    <property type="evidence" value="ECO:0007669"/>
    <property type="project" value="InterPro"/>
</dbReference>
<comment type="caution">
    <text evidence="2">The sequence shown here is derived from an EMBL/GenBank/DDBJ whole genome shotgun (WGS) entry which is preliminary data.</text>
</comment>
<dbReference type="InterPro" id="IPR013216">
    <property type="entry name" value="Methyltransf_11"/>
</dbReference>
<protein>
    <recommendedName>
        <fullName evidence="1">Methyltransferase type 11 domain-containing protein</fullName>
    </recommendedName>
</protein>
<gene>
    <name evidence="2" type="ORF">S06H3_15810</name>
</gene>
<dbReference type="Pfam" id="PF08241">
    <property type="entry name" value="Methyltransf_11"/>
    <property type="match status" value="1"/>
</dbReference>
<dbReference type="AlphaFoldDB" id="X1MDN5"/>
<sequence length="101" mass="11522">GRCWSTRFLSRKGCYAVGLDILLTKYVGLFTSDIYIDRENIYFERVCGSMNTLPFRDQVFDLVFISATLHHSSNISITLKEVSRVLKLQGQVYIPLLIPGC</sequence>
<proteinExistence type="predicted"/>
<name>X1MDN5_9ZZZZ</name>
<evidence type="ECO:0000313" key="2">
    <source>
        <dbReference type="EMBL" id="GAI12800.1"/>
    </source>
</evidence>
<dbReference type="Gene3D" id="3.40.50.150">
    <property type="entry name" value="Vaccinia Virus protein VP39"/>
    <property type="match status" value="1"/>
</dbReference>